<keyword evidence="2" id="KW-1185">Reference proteome</keyword>
<proteinExistence type="predicted"/>
<comment type="caution">
    <text evidence="1">The sequence shown here is derived from an EMBL/GenBank/DDBJ whole genome shotgun (WGS) entry which is preliminary data.</text>
</comment>
<protein>
    <submittedName>
        <fullName evidence="1">Uncharacterized protein</fullName>
    </submittedName>
</protein>
<accession>A0A151NMD1</accession>
<dbReference type="Proteomes" id="UP000050525">
    <property type="component" value="Unassembled WGS sequence"/>
</dbReference>
<dbReference type="EMBL" id="AKHW03002566">
    <property type="protein sequence ID" value="KYO37880.1"/>
    <property type="molecule type" value="Genomic_DNA"/>
</dbReference>
<sequence length="70" mass="7691">MLNIDHLSQSCPSAVDEAKLQIWPIVQEKQRDAALHLITFSSSRQCAQYGTVCETLPIVSSLTTSLAFVV</sequence>
<reference evidence="1 2" key="1">
    <citation type="journal article" date="2012" name="Genome Biol.">
        <title>Sequencing three crocodilian genomes to illuminate the evolution of archosaurs and amniotes.</title>
        <authorList>
            <person name="St John J.A."/>
            <person name="Braun E.L."/>
            <person name="Isberg S.R."/>
            <person name="Miles L.G."/>
            <person name="Chong A.Y."/>
            <person name="Gongora J."/>
            <person name="Dalzell P."/>
            <person name="Moran C."/>
            <person name="Bed'hom B."/>
            <person name="Abzhanov A."/>
            <person name="Burgess S.C."/>
            <person name="Cooksey A.M."/>
            <person name="Castoe T.A."/>
            <person name="Crawford N.G."/>
            <person name="Densmore L.D."/>
            <person name="Drew J.C."/>
            <person name="Edwards S.V."/>
            <person name="Faircloth B.C."/>
            <person name="Fujita M.K."/>
            <person name="Greenwold M.J."/>
            <person name="Hoffmann F.G."/>
            <person name="Howard J.M."/>
            <person name="Iguchi T."/>
            <person name="Janes D.E."/>
            <person name="Khan S.Y."/>
            <person name="Kohno S."/>
            <person name="de Koning A.J."/>
            <person name="Lance S.L."/>
            <person name="McCarthy F.M."/>
            <person name="McCormack J.E."/>
            <person name="Merchant M.E."/>
            <person name="Peterson D.G."/>
            <person name="Pollock D.D."/>
            <person name="Pourmand N."/>
            <person name="Raney B.J."/>
            <person name="Roessler K.A."/>
            <person name="Sanford J.R."/>
            <person name="Sawyer R.H."/>
            <person name="Schmidt C.J."/>
            <person name="Triplett E.W."/>
            <person name="Tuberville T.D."/>
            <person name="Venegas-Anaya M."/>
            <person name="Howard J.T."/>
            <person name="Jarvis E.D."/>
            <person name="Guillette L.J.Jr."/>
            <person name="Glenn T.C."/>
            <person name="Green R.E."/>
            <person name="Ray D.A."/>
        </authorList>
    </citation>
    <scope>NUCLEOTIDE SEQUENCE [LARGE SCALE GENOMIC DNA]</scope>
    <source>
        <strain evidence="1">KSC_2009_1</strain>
    </source>
</reference>
<evidence type="ECO:0000313" key="1">
    <source>
        <dbReference type="EMBL" id="KYO37880.1"/>
    </source>
</evidence>
<gene>
    <name evidence="1" type="ORF">Y1Q_0010320</name>
</gene>
<evidence type="ECO:0000313" key="2">
    <source>
        <dbReference type="Proteomes" id="UP000050525"/>
    </source>
</evidence>
<dbReference type="AlphaFoldDB" id="A0A151NMD1"/>
<organism evidence="1 2">
    <name type="scientific">Alligator mississippiensis</name>
    <name type="common">American alligator</name>
    <dbReference type="NCBI Taxonomy" id="8496"/>
    <lineage>
        <taxon>Eukaryota</taxon>
        <taxon>Metazoa</taxon>
        <taxon>Chordata</taxon>
        <taxon>Craniata</taxon>
        <taxon>Vertebrata</taxon>
        <taxon>Euteleostomi</taxon>
        <taxon>Archelosauria</taxon>
        <taxon>Archosauria</taxon>
        <taxon>Crocodylia</taxon>
        <taxon>Alligatoridae</taxon>
        <taxon>Alligatorinae</taxon>
        <taxon>Alligator</taxon>
    </lineage>
</organism>
<name>A0A151NMD1_ALLMI</name>